<gene>
    <name evidence="7" type="ORF">PGT21_029068</name>
</gene>
<dbReference type="Pfam" id="PF26113">
    <property type="entry name" value="GH16_XgeA"/>
    <property type="match status" value="1"/>
</dbReference>
<evidence type="ECO:0000313" key="8">
    <source>
        <dbReference type="Proteomes" id="UP000324748"/>
    </source>
</evidence>
<comment type="similarity">
    <text evidence="1">Belongs to the glycosyl hydrolase 16 family.</text>
</comment>
<dbReference type="PANTHER" id="PTHR10963:SF24">
    <property type="entry name" value="GLYCOSIDASE C21B10.07-RELATED"/>
    <property type="match status" value="1"/>
</dbReference>
<keyword evidence="8" id="KW-1185">Reference proteome</keyword>
<organism evidence="7 8">
    <name type="scientific">Puccinia graminis f. sp. tritici</name>
    <dbReference type="NCBI Taxonomy" id="56615"/>
    <lineage>
        <taxon>Eukaryota</taxon>
        <taxon>Fungi</taxon>
        <taxon>Dikarya</taxon>
        <taxon>Basidiomycota</taxon>
        <taxon>Pucciniomycotina</taxon>
        <taxon>Pucciniomycetes</taxon>
        <taxon>Pucciniales</taxon>
        <taxon>Pucciniaceae</taxon>
        <taxon>Puccinia</taxon>
    </lineage>
</organism>
<feature type="signal peptide" evidence="5">
    <location>
        <begin position="1"/>
        <end position="26"/>
    </location>
</feature>
<feature type="compositionally biased region" description="Basic residues" evidence="4">
    <location>
        <begin position="34"/>
        <end position="47"/>
    </location>
</feature>
<dbReference type="GO" id="GO:0004553">
    <property type="term" value="F:hydrolase activity, hydrolyzing O-glycosyl compounds"/>
    <property type="evidence" value="ECO:0007669"/>
    <property type="project" value="InterPro"/>
</dbReference>
<keyword evidence="5" id="KW-0732">Signal</keyword>
<dbReference type="AlphaFoldDB" id="A0A5B0Q708"/>
<dbReference type="Proteomes" id="UP000324748">
    <property type="component" value="Unassembled WGS sequence"/>
</dbReference>
<evidence type="ECO:0000256" key="3">
    <source>
        <dbReference type="ARBA" id="ARBA00023295"/>
    </source>
</evidence>
<reference evidence="7 8" key="1">
    <citation type="submission" date="2019-05" db="EMBL/GenBank/DDBJ databases">
        <title>Emergence of the Ug99 lineage of the wheat stem rust pathogen through somatic hybridization.</title>
        <authorList>
            <person name="Li F."/>
            <person name="Upadhyaya N.M."/>
            <person name="Sperschneider J."/>
            <person name="Matny O."/>
            <person name="Nguyen-Phuc H."/>
            <person name="Mago R."/>
            <person name="Raley C."/>
            <person name="Miller M.E."/>
            <person name="Silverstein K.A.T."/>
            <person name="Henningsen E."/>
            <person name="Hirsch C.D."/>
            <person name="Visser B."/>
            <person name="Pretorius Z.A."/>
            <person name="Steffenson B.J."/>
            <person name="Schwessinger B."/>
            <person name="Dodds P.N."/>
            <person name="Figueroa M."/>
        </authorList>
    </citation>
    <scope>NUCLEOTIDE SEQUENCE [LARGE SCALE GENOMIC DNA]</scope>
    <source>
        <strain evidence="7">21-0</strain>
    </source>
</reference>
<feature type="chain" id="PRO_5022721428" description="GH16 domain-containing protein" evidence="5">
    <location>
        <begin position="27"/>
        <end position="426"/>
    </location>
</feature>
<proteinExistence type="inferred from homology"/>
<sequence length="426" mass="46766">MSRTKVLSTAFLIGCFLLLDLSYTSAECAPGSSPHHHRPHRGGKHPKLRDQVDNGEYGSKPSYIRKQDDDGDYGSNGDYASHLRAQDDNGDYGSGSYNPNSNLLGLDLPIQLGYGREPNSWGKKYNLTLSSSGNKFFDDWDFFSDSDPTHGQVAYQPVNEAWKQGLVSVGPSSHDKNLITAKMKVDNTNWLAQGEARKSVRLSSKKSFKYGLLVLDALKMPFGCSTWPAFWTVGNNWPHDGEIDIVEGVNMLNTNQMTLHTGPGCTIQNPMLQAAVGNVLNPDCDVYASSNLGCGVHDHSNASYGQPFNQAGGGVFAMEWSPNGVSIWRFSRGEVPRDLQSGHAPQPSTWPIRPVAHWSSDICNNMNDEFSEHRIIFDITLCGDWAGSAGVFNANNACSGSCTDLVKDPTNYKDANWEIASVKLYQ</sequence>
<accession>A0A5B0Q708</accession>
<dbReference type="Gene3D" id="2.60.120.200">
    <property type="match status" value="1"/>
</dbReference>
<comment type="caution">
    <text evidence="7">The sequence shown here is derived from an EMBL/GenBank/DDBJ whole genome shotgun (WGS) entry which is preliminary data.</text>
</comment>
<dbReference type="FunFam" id="2.60.120.200:FF:000114">
    <property type="entry name" value="Probable endo-1,3(4)-beta-glucanase NFIA_089530"/>
    <property type="match status" value="1"/>
</dbReference>
<evidence type="ECO:0000259" key="6">
    <source>
        <dbReference type="PROSITE" id="PS51762"/>
    </source>
</evidence>
<dbReference type="GO" id="GO:0009251">
    <property type="term" value="P:glucan catabolic process"/>
    <property type="evidence" value="ECO:0007669"/>
    <property type="project" value="TreeGrafter"/>
</dbReference>
<dbReference type="InterPro" id="IPR000757">
    <property type="entry name" value="Beta-glucanase-like"/>
</dbReference>
<keyword evidence="2" id="KW-0378">Hydrolase</keyword>
<evidence type="ECO:0000313" key="7">
    <source>
        <dbReference type="EMBL" id="KAA1108921.1"/>
    </source>
</evidence>
<dbReference type="OrthoDB" id="2497484at2759"/>
<protein>
    <recommendedName>
        <fullName evidence="6">GH16 domain-containing protein</fullName>
    </recommendedName>
</protein>
<name>A0A5B0Q708_PUCGR</name>
<dbReference type="PANTHER" id="PTHR10963">
    <property type="entry name" value="GLYCOSYL HYDROLASE-RELATED"/>
    <property type="match status" value="1"/>
</dbReference>
<evidence type="ECO:0000256" key="2">
    <source>
        <dbReference type="ARBA" id="ARBA00022801"/>
    </source>
</evidence>
<dbReference type="InterPro" id="IPR013320">
    <property type="entry name" value="ConA-like_dom_sf"/>
</dbReference>
<evidence type="ECO:0000256" key="4">
    <source>
        <dbReference type="SAM" id="MobiDB-lite"/>
    </source>
</evidence>
<feature type="domain" description="GH16" evidence="6">
    <location>
        <begin position="112"/>
        <end position="394"/>
    </location>
</feature>
<evidence type="ECO:0000256" key="5">
    <source>
        <dbReference type="SAM" id="SignalP"/>
    </source>
</evidence>
<dbReference type="CDD" id="cd02181">
    <property type="entry name" value="GH16_fungal_Lam16A_glucanase"/>
    <property type="match status" value="1"/>
</dbReference>
<dbReference type="SUPFAM" id="SSF49899">
    <property type="entry name" value="Concanavalin A-like lectins/glucanases"/>
    <property type="match status" value="1"/>
</dbReference>
<evidence type="ECO:0000256" key="1">
    <source>
        <dbReference type="ARBA" id="ARBA00006865"/>
    </source>
</evidence>
<dbReference type="EMBL" id="VSWC01000028">
    <property type="protein sequence ID" value="KAA1108921.1"/>
    <property type="molecule type" value="Genomic_DNA"/>
</dbReference>
<dbReference type="InterPro" id="IPR050546">
    <property type="entry name" value="Glycosyl_Hydrlase_16"/>
</dbReference>
<dbReference type="PROSITE" id="PS51762">
    <property type="entry name" value="GH16_2"/>
    <property type="match status" value="1"/>
</dbReference>
<feature type="region of interest" description="Disordered" evidence="4">
    <location>
        <begin position="28"/>
        <end position="96"/>
    </location>
</feature>
<keyword evidence="3" id="KW-0326">Glycosidase</keyword>